<dbReference type="EMBL" id="GL433836">
    <property type="protein sequence ID" value="EFN59203.1"/>
    <property type="molecule type" value="Genomic_DNA"/>
</dbReference>
<sequence length="325" mass="34737">MSGKKPKALPSLWGVALGALLGALVTTALFTEQGRMLFPGLASLHTPSAAAQPAAAVRVKAPNPCPAAPPPTLPNMRDQLPWEPYLTDEEVQRAEGYYGTAARLRRVAAKLLAGEPIQVFTLGGSVTRGLGASAPERNYANRFFQLINASFPHAGHVFANKGIGGTSSGVFTACAEQMVPPSADLVVVEFTYNEPEDDPFDSPARRGFEELLRKLLKLRGAPAVVMLHHYAWWFTYGDGLDAGLYYRAGEAQLQVFANYYDMPAVSMRNVLWPLMNAGVEGFKLPPARQGEQRGRGARVAAGHPHPRGAGGGGGGLLLPRQDAPV</sequence>
<dbReference type="InterPro" id="IPR036514">
    <property type="entry name" value="SGNH_hydro_sf"/>
</dbReference>
<gene>
    <name evidence="2" type="ORF">CHLNCDRAFT_56786</name>
</gene>
<dbReference type="PANTHER" id="PTHR34407:SF1">
    <property type="entry name" value="SGNH HYDROLASE-TYPE ESTERASE DOMAIN-CONTAINING PROTEIN"/>
    <property type="match status" value="1"/>
</dbReference>
<proteinExistence type="predicted"/>
<evidence type="ECO:0008006" key="4">
    <source>
        <dbReference type="Google" id="ProtNLM"/>
    </source>
</evidence>
<dbReference type="SUPFAM" id="SSF52266">
    <property type="entry name" value="SGNH hydrolase"/>
    <property type="match status" value="1"/>
</dbReference>
<evidence type="ECO:0000256" key="1">
    <source>
        <dbReference type="SAM" id="MobiDB-lite"/>
    </source>
</evidence>
<dbReference type="InParanoid" id="E1Z5C4"/>
<feature type="region of interest" description="Disordered" evidence="1">
    <location>
        <begin position="285"/>
        <end position="325"/>
    </location>
</feature>
<name>E1Z5C4_CHLVA</name>
<dbReference type="RefSeq" id="XP_005851305.1">
    <property type="nucleotide sequence ID" value="XM_005851243.1"/>
</dbReference>
<evidence type="ECO:0000313" key="3">
    <source>
        <dbReference type="Proteomes" id="UP000008141"/>
    </source>
</evidence>
<protein>
    <recommendedName>
        <fullName evidence="4">SGNH hydrolase-type esterase domain-containing protein</fullName>
    </recommendedName>
</protein>
<organism evidence="3">
    <name type="scientific">Chlorella variabilis</name>
    <name type="common">Green alga</name>
    <dbReference type="NCBI Taxonomy" id="554065"/>
    <lineage>
        <taxon>Eukaryota</taxon>
        <taxon>Viridiplantae</taxon>
        <taxon>Chlorophyta</taxon>
        <taxon>core chlorophytes</taxon>
        <taxon>Trebouxiophyceae</taxon>
        <taxon>Chlorellales</taxon>
        <taxon>Chlorellaceae</taxon>
        <taxon>Chlorella clade</taxon>
        <taxon>Chlorella</taxon>
    </lineage>
</organism>
<reference evidence="2 3" key="1">
    <citation type="journal article" date="2010" name="Plant Cell">
        <title>The Chlorella variabilis NC64A genome reveals adaptation to photosymbiosis, coevolution with viruses, and cryptic sex.</title>
        <authorList>
            <person name="Blanc G."/>
            <person name="Duncan G."/>
            <person name="Agarkova I."/>
            <person name="Borodovsky M."/>
            <person name="Gurnon J."/>
            <person name="Kuo A."/>
            <person name="Lindquist E."/>
            <person name="Lucas S."/>
            <person name="Pangilinan J."/>
            <person name="Polle J."/>
            <person name="Salamov A."/>
            <person name="Terry A."/>
            <person name="Yamada T."/>
            <person name="Dunigan D.D."/>
            <person name="Grigoriev I.V."/>
            <person name="Claverie J.M."/>
            <person name="Van Etten J.L."/>
        </authorList>
    </citation>
    <scope>NUCLEOTIDE SEQUENCE [LARGE SCALE GENOMIC DNA]</scope>
    <source>
        <strain evidence="2 3">NC64A</strain>
    </source>
</reference>
<dbReference type="PANTHER" id="PTHR34407">
    <property type="entry name" value="EXPRESSED PROTEIN"/>
    <property type="match status" value="1"/>
</dbReference>
<accession>E1Z5C4</accession>
<dbReference type="KEGG" id="cvr:CHLNCDRAFT_56786"/>
<dbReference type="AlphaFoldDB" id="E1Z5C4"/>
<evidence type="ECO:0000313" key="2">
    <source>
        <dbReference type="EMBL" id="EFN59203.1"/>
    </source>
</evidence>
<dbReference type="Gene3D" id="3.40.50.1110">
    <property type="entry name" value="SGNH hydrolase"/>
    <property type="match status" value="1"/>
</dbReference>
<dbReference type="Proteomes" id="UP000008141">
    <property type="component" value="Unassembled WGS sequence"/>
</dbReference>
<dbReference type="OrthoDB" id="544608at2759"/>
<keyword evidence="3" id="KW-1185">Reference proteome</keyword>
<dbReference type="eggNOG" id="ENOG502SUK1">
    <property type="taxonomic scope" value="Eukaryota"/>
</dbReference>
<dbReference type="GeneID" id="17358823"/>
<dbReference type="CDD" id="cd00229">
    <property type="entry name" value="SGNH_hydrolase"/>
    <property type="match status" value="1"/>
</dbReference>